<evidence type="ECO:0000256" key="1">
    <source>
        <dbReference type="ARBA" id="ARBA00022448"/>
    </source>
</evidence>
<keyword evidence="1" id="KW-0813">Transport</keyword>
<evidence type="ECO:0000256" key="2">
    <source>
        <dbReference type="ARBA" id="ARBA00022617"/>
    </source>
</evidence>
<keyword evidence="8" id="KW-0732">Signal</keyword>
<gene>
    <name evidence="9" type="ORF">FBZ82_107210</name>
</gene>
<keyword evidence="5 6" id="KW-0408">Iron</keyword>
<dbReference type="Proteomes" id="UP000316083">
    <property type="component" value="Unassembled WGS sequence"/>
</dbReference>
<organism evidence="9 10">
    <name type="scientific">Azospirillum brasilense</name>
    <dbReference type="NCBI Taxonomy" id="192"/>
    <lineage>
        <taxon>Bacteria</taxon>
        <taxon>Pseudomonadati</taxon>
        <taxon>Pseudomonadota</taxon>
        <taxon>Alphaproteobacteria</taxon>
        <taxon>Rhodospirillales</taxon>
        <taxon>Azospirillaceae</taxon>
        <taxon>Azospirillum</taxon>
    </lineage>
</organism>
<dbReference type="InterPro" id="IPR015984">
    <property type="entry name" value="Cyt_c_prime_subgr"/>
</dbReference>
<protein>
    <submittedName>
        <fullName evidence="9">Cytochrome c556</fullName>
    </submittedName>
</protein>
<keyword evidence="3 6" id="KW-0479">Metal-binding</keyword>
<evidence type="ECO:0000313" key="10">
    <source>
        <dbReference type="Proteomes" id="UP000316083"/>
    </source>
</evidence>
<feature type="signal peptide" evidence="8">
    <location>
        <begin position="1"/>
        <end position="26"/>
    </location>
</feature>
<feature type="binding site" description="covalent" evidence="7">
    <location>
        <position position="136"/>
    </location>
    <ligand>
        <name>heme c</name>
        <dbReference type="ChEBI" id="CHEBI:61717"/>
    </ligand>
</feature>
<dbReference type="EMBL" id="VITF01000007">
    <property type="protein sequence ID" value="TWA67234.1"/>
    <property type="molecule type" value="Genomic_DNA"/>
</dbReference>
<sequence length="146" mass="14881">MFTRVTLAATAALLLVGVGVGGTAMAQDSIKARKDGFQTSKNAMAEIKDLLGNDKVAQVGPAAQRMSAFAAQIPTLFPAGSDKGDTKAKADIWANNADFTAKAQAYEAAAKGLEAAAASGDKAATAKQFAAVGGACKACHERYRAD</sequence>
<evidence type="ECO:0000256" key="6">
    <source>
        <dbReference type="PIRSR" id="PIRSR000027-1"/>
    </source>
</evidence>
<evidence type="ECO:0000256" key="4">
    <source>
        <dbReference type="ARBA" id="ARBA00022982"/>
    </source>
</evidence>
<dbReference type="GO" id="GO:0009055">
    <property type="term" value="F:electron transfer activity"/>
    <property type="evidence" value="ECO:0007669"/>
    <property type="project" value="InterPro"/>
</dbReference>
<dbReference type="GO" id="GO:0022900">
    <property type="term" value="P:electron transport chain"/>
    <property type="evidence" value="ECO:0007669"/>
    <property type="project" value="InterPro"/>
</dbReference>
<dbReference type="GO" id="GO:0005506">
    <property type="term" value="F:iron ion binding"/>
    <property type="evidence" value="ECO:0007669"/>
    <property type="project" value="InterPro"/>
</dbReference>
<dbReference type="AlphaFoldDB" id="A0A560B3N6"/>
<dbReference type="GO" id="GO:0020037">
    <property type="term" value="F:heme binding"/>
    <property type="evidence" value="ECO:0007669"/>
    <property type="project" value="InterPro"/>
</dbReference>
<dbReference type="Pfam" id="PF01322">
    <property type="entry name" value="Cytochrom_C_2"/>
    <property type="match status" value="1"/>
</dbReference>
<evidence type="ECO:0000313" key="9">
    <source>
        <dbReference type="EMBL" id="TWA67234.1"/>
    </source>
</evidence>
<proteinExistence type="predicted"/>
<dbReference type="PROSITE" id="PS51009">
    <property type="entry name" value="CYTCII"/>
    <property type="match status" value="1"/>
</dbReference>
<reference evidence="9 10" key="1">
    <citation type="submission" date="2019-06" db="EMBL/GenBank/DDBJ databases">
        <title>Genomic Encyclopedia of Type Strains, Phase IV (KMG-V): Genome sequencing to study the core and pangenomes of soil and plant-associated prokaryotes.</title>
        <authorList>
            <person name="Whitman W."/>
        </authorList>
    </citation>
    <scope>NUCLEOTIDE SEQUENCE [LARGE SCALE GENOMIC DNA]</scope>
    <source>
        <strain evidence="9 10">BR 11796</strain>
    </source>
</reference>
<comment type="caution">
    <text evidence="9">The sequence shown here is derived from an EMBL/GenBank/DDBJ whole genome shotgun (WGS) entry which is preliminary data.</text>
</comment>
<dbReference type="InterPro" id="IPR012127">
    <property type="entry name" value="Cyt_c_prime"/>
</dbReference>
<dbReference type="PRINTS" id="PR00608">
    <property type="entry name" value="CYTCHROMECII"/>
</dbReference>
<evidence type="ECO:0000256" key="8">
    <source>
        <dbReference type="SAM" id="SignalP"/>
    </source>
</evidence>
<dbReference type="InterPro" id="IPR002321">
    <property type="entry name" value="Cyt_c_II"/>
</dbReference>
<dbReference type="InterPro" id="IPR010980">
    <property type="entry name" value="Cyt_c/b562"/>
</dbReference>
<evidence type="ECO:0000256" key="7">
    <source>
        <dbReference type="PIRSR" id="PIRSR000027-2"/>
    </source>
</evidence>
<name>A0A560B3N6_AZOBR</name>
<accession>A0A560B3N6</accession>
<feature type="binding site" description="covalent" evidence="7">
    <location>
        <position position="139"/>
    </location>
    <ligand>
        <name>heme c</name>
        <dbReference type="ChEBI" id="CHEBI:61717"/>
    </ligand>
</feature>
<evidence type="ECO:0000256" key="5">
    <source>
        <dbReference type="ARBA" id="ARBA00023004"/>
    </source>
</evidence>
<dbReference type="RefSeq" id="WP_145677460.1">
    <property type="nucleotide sequence ID" value="NZ_VITF01000007.1"/>
</dbReference>
<dbReference type="SUPFAM" id="SSF47175">
    <property type="entry name" value="Cytochromes"/>
    <property type="match status" value="1"/>
</dbReference>
<feature type="binding site" description="axial binding residue" evidence="6">
    <location>
        <position position="140"/>
    </location>
    <ligand>
        <name>heme c</name>
        <dbReference type="ChEBI" id="CHEBI:61717"/>
    </ligand>
    <ligandPart>
        <name>Fe</name>
        <dbReference type="ChEBI" id="CHEBI:18248"/>
    </ligandPart>
</feature>
<dbReference type="GO" id="GO:0042597">
    <property type="term" value="C:periplasmic space"/>
    <property type="evidence" value="ECO:0007669"/>
    <property type="project" value="InterPro"/>
</dbReference>
<keyword evidence="4" id="KW-0249">Electron transport</keyword>
<dbReference type="Gene3D" id="1.20.120.10">
    <property type="entry name" value="Cytochrome c/b562"/>
    <property type="match status" value="1"/>
</dbReference>
<feature type="chain" id="PRO_5021968274" evidence="8">
    <location>
        <begin position="27"/>
        <end position="146"/>
    </location>
</feature>
<evidence type="ECO:0000256" key="3">
    <source>
        <dbReference type="ARBA" id="ARBA00022723"/>
    </source>
</evidence>
<comment type="PTM">
    <text evidence="7">Binds 1 heme group per subunit.</text>
</comment>
<dbReference type="PIRSF" id="PIRSF000027">
    <property type="entry name" value="Cytc_c_prime"/>
    <property type="match status" value="1"/>
</dbReference>
<keyword evidence="2 7" id="KW-0349">Heme</keyword>